<dbReference type="EMBL" id="KK199335">
    <property type="protein sequence ID" value="KCW44417.1"/>
    <property type="molecule type" value="Genomic_DNA"/>
</dbReference>
<organism evidence="4">
    <name type="scientific">Eucalyptus grandis</name>
    <name type="common">Flooded gum</name>
    <dbReference type="NCBI Taxonomy" id="71139"/>
    <lineage>
        <taxon>Eukaryota</taxon>
        <taxon>Viridiplantae</taxon>
        <taxon>Streptophyta</taxon>
        <taxon>Embryophyta</taxon>
        <taxon>Tracheophyta</taxon>
        <taxon>Spermatophyta</taxon>
        <taxon>Magnoliopsida</taxon>
        <taxon>eudicotyledons</taxon>
        <taxon>Gunneridae</taxon>
        <taxon>Pentapetalae</taxon>
        <taxon>rosids</taxon>
        <taxon>malvids</taxon>
        <taxon>Myrtales</taxon>
        <taxon>Myrtaceae</taxon>
        <taxon>Myrtoideae</taxon>
        <taxon>Eucalypteae</taxon>
        <taxon>Eucalyptus</taxon>
    </lineage>
</organism>
<reference evidence="3" key="4">
    <citation type="submission" date="2023-07" db="EMBL/GenBank/DDBJ databases">
        <authorList>
            <person name="Myburg A.A."/>
            <person name="Grattapaglia D."/>
            <person name="Tuskan G.A."/>
            <person name="Hellsten U."/>
            <person name="Hayes R.D."/>
            <person name="Grimwood J."/>
            <person name="Jenkins J."/>
            <person name="Lindquist E."/>
            <person name="Tice H."/>
            <person name="Bauer D."/>
            <person name="Goodstein D.M."/>
            <person name="Dubchak I."/>
            <person name="Poliakov A."/>
            <person name="Mizrachi E."/>
            <person name="Kullan A.R."/>
            <person name="Hussey S.G."/>
            <person name="Pinard D."/>
            <person name="Van D.M."/>
            <person name="Singh P."/>
            <person name="Van J.I."/>
            <person name="Silva-Junior O.B."/>
            <person name="Togawa R.C."/>
            <person name="Pappas M.R."/>
            <person name="Faria D.A."/>
            <person name="Sansaloni C.P."/>
            <person name="Petroli C.D."/>
            <person name="Yang X."/>
            <person name="Ranjan P."/>
            <person name="Tschaplinski T.J."/>
            <person name="Ye C.Y."/>
            <person name="Li T."/>
            <person name="Sterck L."/>
            <person name="Vanneste K."/>
            <person name="Murat F."/>
            <person name="Soler M."/>
            <person name="Clemente H.S."/>
            <person name="Saidi N."/>
            <person name="Cassan-Wang H."/>
            <person name="Dunand C."/>
            <person name="Hefer C.A."/>
            <person name="Bornberg-Bauer E."/>
            <person name="Kersting A.R."/>
            <person name="Vining K."/>
            <person name="Amarasinghe V."/>
            <person name="Ranik M."/>
            <person name="Naithani S."/>
            <person name="Elser J."/>
            <person name="Boyd A.E."/>
            <person name="Liston A."/>
            <person name="Spatafora J.W."/>
            <person name="Dharmwardhana P."/>
            <person name="Raja R."/>
            <person name="Sullivan C."/>
            <person name="Romanel E."/>
            <person name="Alves-Ferreira M."/>
            <person name="Kulheim C."/>
            <person name="Foley W."/>
            <person name="Carocha V."/>
            <person name="Paiva J."/>
            <person name="Kudrna D."/>
            <person name="Brommonschenkel S.H."/>
            <person name="Pasquali G."/>
            <person name="Byrne M."/>
            <person name="Rigault P."/>
            <person name="Tibbits J."/>
            <person name="Spokevicius A."/>
            <person name="Jones R.C."/>
            <person name="Steane D.A."/>
            <person name="Vaillancourt R.E."/>
            <person name="Potts B.M."/>
            <person name="Joubert F."/>
            <person name="Barry K."/>
            <person name="Pappas G.J."/>
            <person name="Strauss S.H."/>
            <person name="Jaiswal P."/>
            <person name="Grima-Pettenati J."/>
            <person name="Salse J."/>
            <person name="Van D.P."/>
            <person name="Rokhsar D.S."/>
            <person name="Schmutz J."/>
        </authorList>
    </citation>
    <scope>NUCLEOTIDE SEQUENCE</scope>
    <source>
        <tissue evidence="3">Leaf extractions</tissue>
    </source>
</reference>
<dbReference type="PANTHER" id="PTHR47423:SF2">
    <property type="entry name" value="PROTEIN SQS1"/>
    <property type="match status" value="1"/>
</dbReference>
<evidence type="ECO:0000259" key="2">
    <source>
        <dbReference type="PROSITE" id="PS50174"/>
    </source>
</evidence>
<dbReference type="SMART" id="SM00443">
    <property type="entry name" value="G_patch"/>
    <property type="match status" value="2"/>
</dbReference>
<dbReference type="InterPro" id="IPR000467">
    <property type="entry name" value="G_patch_dom"/>
</dbReference>
<feature type="domain" description="G-patch" evidence="2">
    <location>
        <begin position="134"/>
        <end position="180"/>
    </location>
</feature>
<dbReference type="STRING" id="71139.A0A058ZRM3"/>
<reference evidence="3" key="3">
    <citation type="submission" date="2023-04" db="EMBL/GenBank/DDBJ databases">
        <title>WGS assembly of Eucalyptus grandis.</title>
        <authorList>
            <person name="Myburg A."/>
            <person name="Grattapaglia D."/>
            <person name="Tuskan G."/>
            <person name="Hellsten U."/>
            <person name="Hayes R."/>
            <person name="Grimwood J."/>
            <person name="Jenkins J."/>
            <person name="Lindquist E."/>
            <person name="Tice H."/>
            <person name="Bauer D."/>
            <person name="Goodstein D."/>
            <person name="Dubchak I."/>
            <person name="Poliakov A."/>
            <person name="Mizrachi E."/>
            <person name="Kullan A."/>
            <person name="Hussey S."/>
            <person name="Pinard D."/>
            <person name="Van D."/>
            <person name="Singh P."/>
            <person name="Van J."/>
            <person name="Silva-Junior O."/>
            <person name="Togawa R."/>
            <person name="Pappas M."/>
            <person name="Faria D."/>
            <person name="Sansaloni C."/>
            <person name="Petroli C."/>
            <person name="Yang X."/>
            <person name="Ranjan P."/>
            <person name="Tschaplinski T."/>
            <person name="Ye C."/>
            <person name="Li T."/>
            <person name="Sterck L."/>
            <person name="Vanneste K."/>
            <person name="Murat F."/>
            <person name="Soler M."/>
            <person name="Clemente H."/>
            <person name="Saidi N."/>
            <person name="Cassan-Wang H."/>
            <person name="Dunand C."/>
            <person name="Hefer C."/>
            <person name="Bornberg-Bauer E."/>
            <person name="Kersting A."/>
            <person name="Vining K."/>
            <person name="Amarasinghe V."/>
            <person name="Ranik M."/>
            <person name="Naithani S."/>
            <person name="Elser J."/>
            <person name="Boyd A."/>
            <person name="Liston A."/>
            <person name="Spatafora J."/>
            <person name="Dharmwardhana P."/>
            <person name="Raja R."/>
            <person name="Sullivan C."/>
            <person name="Romanel E."/>
            <person name="Alves-Ferreira M."/>
            <person name="Kulheim C."/>
            <person name="Foley W."/>
            <person name="Carocha V."/>
            <person name="Paiva J."/>
            <person name="Kudrna D."/>
            <person name="Brommonschenkel S."/>
            <person name="Pasquali G."/>
            <person name="Byrne M."/>
            <person name="Rigault P."/>
            <person name="Tibbits J."/>
            <person name="Spokevicius A."/>
            <person name="Jones R."/>
            <person name="Steane D."/>
            <person name="Vaillancourt R."/>
            <person name="Potts B."/>
            <person name="Joubert F."/>
            <person name="Barry K."/>
            <person name="Pappas G."/>
            <person name="Strauss S."/>
            <person name="Jaiswal P."/>
            <person name="Grima-Pettenati J."/>
            <person name="Salse J."/>
            <person name="Van D."/>
            <person name="Rokhsar D."/>
            <person name="Schmutz J."/>
        </authorList>
    </citation>
    <scope>NUCLEOTIDE SEQUENCE</scope>
    <source>
        <tissue evidence="3">Leaf extractions</tissue>
    </source>
</reference>
<dbReference type="OMA" id="GRSENHA"/>
<evidence type="ECO:0000313" key="4">
    <source>
        <dbReference type="EMBL" id="KCW44417.1"/>
    </source>
</evidence>
<evidence type="ECO:0000256" key="1">
    <source>
        <dbReference type="SAM" id="MobiDB-lite"/>
    </source>
</evidence>
<dbReference type="Gramene" id="KCW44417">
    <property type="protein sequence ID" value="KCW44417"/>
    <property type="gene ID" value="EUGRSUZ_L02096"/>
</dbReference>
<dbReference type="Pfam" id="PF01585">
    <property type="entry name" value="G-patch"/>
    <property type="match status" value="2"/>
</dbReference>
<reference evidence="4" key="1">
    <citation type="submission" date="2013-07" db="EMBL/GenBank/DDBJ databases">
        <title>The genome of Eucalyptus grandis.</title>
        <authorList>
            <person name="Schmutz J."/>
            <person name="Hayes R."/>
            <person name="Myburg A."/>
            <person name="Tuskan G."/>
            <person name="Grattapaglia D."/>
            <person name="Rokhsar D.S."/>
        </authorList>
    </citation>
    <scope>NUCLEOTIDE SEQUENCE</scope>
    <source>
        <tissue evidence="4">Leaf extractions</tissue>
    </source>
</reference>
<dbReference type="AlphaFoldDB" id="A0A058ZRM3"/>
<dbReference type="eggNOG" id="KOG2184">
    <property type="taxonomic scope" value="Eukaryota"/>
</dbReference>
<dbReference type="EMBL" id="MU848818">
    <property type="protein sequence ID" value="KAK2632034.1"/>
    <property type="molecule type" value="Genomic_DNA"/>
</dbReference>
<dbReference type="PANTHER" id="PTHR47423">
    <property type="entry name" value="G-PATCH DOMAIN CONTAINING PROTEIN"/>
    <property type="match status" value="1"/>
</dbReference>
<evidence type="ECO:0000313" key="5">
    <source>
        <dbReference type="Proteomes" id="UP000030711"/>
    </source>
</evidence>
<gene>
    <name evidence="4" type="ORF">EUGRSUZ_L02096</name>
</gene>
<evidence type="ECO:0000313" key="3">
    <source>
        <dbReference type="EMBL" id="KAK2632034.1"/>
    </source>
</evidence>
<reference evidence="3" key="2">
    <citation type="journal article" date="2014" name="Nature">
        <title>The genome of Eucalyptus grandis.</title>
        <authorList>
            <person name="Myburg A.A."/>
            <person name="Grattapaglia D."/>
            <person name="Tuskan G.A."/>
            <person name="Hellsten U."/>
            <person name="Hayes R.D."/>
            <person name="Grimwood J."/>
            <person name="Jenkins J."/>
            <person name="Lindquist E."/>
            <person name="Tice H."/>
            <person name="Bauer D."/>
            <person name="Goodstein D.M."/>
            <person name="Dubchak I."/>
            <person name="Poliakov A."/>
            <person name="Mizrachi E."/>
            <person name="Kullan A.R."/>
            <person name="Hussey S.G."/>
            <person name="Pinard D."/>
            <person name="van der Merwe K."/>
            <person name="Singh P."/>
            <person name="van Jaarsveld I."/>
            <person name="Silva-Junior O.B."/>
            <person name="Togawa R.C."/>
            <person name="Pappas M.R."/>
            <person name="Faria D.A."/>
            <person name="Sansaloni C.P."/>
            <person name="Petroli C.D."/>
            <person name="Yang X."/>
            <person name="Ranjan P."/>
            <person name="Tschaplinski T.J."/>
            <person name="Ye C.Y."/>
            <person name="Li T."/>
            <person name="Sterck L."/>
            <person name="Vanneste K."/>
            <person name="Murat F."/>
            <person name="Soler M."/>
            <person name="Clemente H.S."/>
            <person name="Saidi N."/>
            <person name="Cassan-Wang H."/>
            <person name="Dunand C."/>
            <person name="Hefer C.A."/>
            <person name="Bornberg-Bauer E."/>
            <person name="Kersting A.R."/>
            <person name="Vining K."/>
            <person name="Amarasinghe V."/>
            <person name="Ranik M."/>
            <person name="Naithani S."/>
            <person name="Elser J."/>
            <person name="Boyd A.E."/>
            <person name="Liston A."/>
            <person name="Spatafora J.W."/>
            <person name="Dharmwardhana P."/>
            <person name="Raja R."/>
            <person name="Sullivan C."/>
            <person name="Romanel E."/>
            <person name="Alves-Ferreira M."/>
            <person name="Kulheim C."/>
            <person name="Foley W."/>
            <person name="Carocha V."/>
            <person name="Paiva J."/>
            <person name="Kudrna D."/>
            <person name="Brommonschenkel S.H."/>
            <person name="Pasquali G."/>
            <person name="Byrne M."/>
            <person name="Rigault P."/>
            <person name="Tibbits J."/>
            <person name="Spokevicius A."/>
            <person name="Jones R.C."/>
            <person name="Steane D.A."/>
            <person name="Vaillancourt R.E."/>
            <person name="Potts B.M."/>
            <person name="Joubert F."/>
            <person name="Barry K."/>
            <person name="Pappas G.J."/>
            <person name="Strauss S.H."/>
            <person name="Jaiswal P."/>
            <person name="Grima-Pettenati J."/>
            <person name="Salse J."/>
            <person name="Van de Peer Y."/>
            <person name="Rokhsar D.S."/>
            <person name="Schmutz J."/>
        </authorList>
    </citation>
    <scope>NUCLEOTIDE SEQUENCE</scope>
    <source>
        <tissue evidence="3">Leaf extractions</tissue>
    </source>
</reference>
<dbReference type="GO" id="GO:0003676">
    <property type="term" value="F:nucleic acid binding"/>
    <property type="evidence" value="ECO:0007669"/>
    <property type="project" value="InterPro"/>
</dbReference>
<name>A0A058ZRM3_EUCGR</name>
<dbReference type="PROSITE" id="PS50174">
    <property type="entry name" value="G_PATCH"/>
    <property type="match status" value="2"/>
</dbReference>
<feature type="domain" description="G-patch" evidence="2">
    <location>
        <begin position="222"/>
        <end position="268"/>
    </location>
</feature>
<feature type="region of interest" description="Disordered" evidence="1">
    <location>
        <begin position="171"/>
        <end position="221"/>
    </location>
</feature>
<accession>A0A058ZRM3</accession>
<dbReference type="Proteomes" id="UP000030711">
    <property type="component" value="Unassembled WGS sequence"/>
</dbReference>
<sequence length="287" mass="30781">MHSRDCSQVQRLAKIYRLRSSSQGSGKKRFVTVVRTPQTCMPSSTDKLILEKLIGPVDDDADFWVIDVPHAKMTSGGRNQVSLTSQPVSFVSSGVMPSETTEISPVNLAGASENGEEHVTLITSESFGAFEVHARGFGSKMMAKMGFIEGQGLGKGGTGLAEPIEVIKHPKSLGLGMSFPESGEEPERNRESESQSAKSKQSGRGASVRRTPQSIGAFERHTKGFGSRVMAKMGFVESMGLGKDSQGIVNPLAAVRLPKSRGLGTTLVRIYRSPTSASSYSTLQSRL</sequence>
<protein>
    <recommendedName>
        <fullName evidence="2">G-patch domain-containing protein</fullName>
    </recommendedName>
</protein>
<dbReference type="InParanoid" id="A0A058ZRM3"/>
<proteinExistence type="predicted"/>
<keyword evidence="5" id="KW-1185">Reference proteome</keyword>